<accession>A0A182Q7P4</accession>
<organism evidence="1 2">
    <name type="scientific">Anopheles farauti</name>
    <dbReference type="NCBI Taxonomy" id="69004"/>
    <lineage>
        <taxon>Eukaryota</taxon>
        <taxon>Metazoa</taxon>
        <taxon>Ecdysozoa</taxon>
        <taxon>Arthropoda</taxon>
        <taxon>Hexapoda</taxon>
        <taxon>Insecta</taxon>
        <taxon>Pterygota</taxon>
        <taxon>Neoptera</taxon>
        <taxon>Endopterygota</taxon>
        <taxon>Diptera</taxon>
        <taxon>Nematocera</taxon>
        <taxon>Culicoidea</taxon>
        <taxon>Culicidae</taxon>
        <taxon>Anophelinae</taxon>
        <taxon>Anopheles</taxon>
    </lineage>
</organism>
<sequence length="122" mass="13227">MHTSPSKVMPFQVIQIFLEECDEPPLRRWSTIWSNVNAMGRGVFVNAPGVLAALVTISPNISIRRGTERARIANRMGGMRHAYEATAGGAAMFTNTFLRPNAASDLTESSIITAGLHITIDG</sequence>
<name>A0A182Q7P4_9DIPT</name>
<protein>
    <submittedName>
        <fullName evidence="1">Uncharacterized protein</fullName>
    </submittedName>
</protein>
<dbReference type="AlphaFoldDB" id="A0A182Q7P4"/>
<proteinExistence type="predicted"/>
<evidence type="ECO:0000313" key="1">
    <source>
        <dbReference type="EnsemblMetazoa" id="AFAF004688-PA"/>
    </source>
</evidence>
<dbReference type="VEuPathDB" id="VectorBase:AFAF004688"/>
<evidence type="ECO:0000313" key="2">
    <source>
        <dbReference type="Proteomes" id="UP000075886"/>
    </source>
</evidence>
<dbReference type="EMBL" id="AXCN02000407">
    <property type="status" value="NOT_ANNOTATED_CDS"/>
    <property type="molecule type" value="Genomic_DNA"/>
</dbReference>
<reference evidence="2" key="1">
    <citation type="submission" date="2014-01" db="EMBL/GenBank/DDBJ databases">
        <title>The Genome Sequence of Anopheles farauti FAR1 (V2).</title>
        <authorList>
            <consortium name="The Broad Institute Genomics Platform"/>
            <person name="Neafsey D.E."/>
            <person name="Besansky N."/>
            <person name="Howell P."/>
            <person name="Walton C."/>
            <person name="Young S.K."/>
            <person name="Zeng Q."/>
            <person name="Gargeya S."/>
            <person name="Fitzgerald M."/>
            <person name="Haas B."/>
            <person name="Abouelleil A."/>
            <person name="Allen A.W."/>
            <person name="Alvarado L."/>
            <person name="Arachchi H.M."/>
            <person name="Berlin A.M."/>
            <person name="Chapman S.B."/>
            <person name="Gainer-Dewar J."/>
            <person name="Goldberg J."/>
            <person name="Griggs A."/>
            <person name="Gujja S."/>
            <person name="Hansen M."/>
            <person name="Howarth C."/>
            <person name="Imamovic A."/>
            <person name="Ireland A."/>
            <person name="Larimer J."/>
            <person name="McCowan C."/>
            <person name="Murphy C."/>
            <person name="Pearson M."/>
            <person name="Poon T.W."/>
            <person name="Priest M."/>
            <person name="Roberts A."/>
            <person name="Saif S."/>
            <person name="Shea T."/>
            <person name="Sisk P."/>
            <person name="Sykes S."/>
            <person name="Wortman J."/>
            <person name="Nusbaum C."/>
            <person name="Birren B."/>
        </authorList>
    </citation>
    <scope>NUCLEOTIDE SEQUENCE [LARGE SCALE GENOMIC DNA]</scope>
    <source>
        <strain evidence="2">FAR1</strain>
    </source>
</reference>
<reference evidence="1" key="2">
    <citation type="submission" date="2020-05" db="UniProtKB">
        <authorList>
            <consortium name="EnsemblMetazoa"/>
        </authorList>
    </citation>
    <scope>IDENTIFICATION</scope>
    <source>
        <strain evidence="1">FAR1</strain>
    </source>
</reference>
<keyword evidence="2" id="KW-1185">Reference proteome</keyword>
<dbReference type="EnsemblMetazoa" id="AFAF004688-RA">
    <property type="protein sequence ID" value="AFAF004688-PA"/>
    <property type="gene ID" value="AFAF004688"/>
</dbReference>
<dbReference type="Proteomes" id="UP000075886">
    <property type="component" value="Unassembled WGS sequence"/>
</dbReference>